<protein>
    <recommendedName>
        <fullName evidence="2">MHC class II beta chain N-terminal domain-containing protein</fullName>
    </recommendedName>
</protein>
<evidence type="ECO:0000256" key="1">
    <source>
        <dbReference type="ARBA" id="ARBA00023180"/>
    </source>
</evidence>
<proteinExistence type="predicted"/>
<keyword evidence="4" id="KW-1185">Reference proteome</keyword>
<dbReference type="GO" id="GO:0019882">
    <property type="term" value="P:antigen processing and presentation"/>
    <property type="evidence" value="ECO:0007669"/>
    <property type="project" value="InterPro"/>
</dbReference>
<evidence type="ECO:0000313" key="4">
    <source>
        <dbReference type="Proteomes" id="UP000694559"/>
    </source>
</evidence>
<reference evidence="3" key="2">
    <citation type="submission" date="2025-09" db="UniProtKB">
        <authorList>
            <consortium name="Ensembl"/>
        </authorList>
    </citation>
    <scope>IDENTIFICATION</scope>
</reference>
<name>A0A8C6X234_NAJNA</name>
<evidence type="ECO:0000313" key="3">
    <source>
        <dbReference type="Ensembl" id="ENSNNAP00000003874.1"/>
    </source>
</evidence>
<accession>A0A8C6X234</accession>
<dbReference type="InterPro" id="IPR011162">
    <property type="entry name" value="MHC_I/II-like_Ag-recog"/>
</dbReference>
<sequence length="88" mass="10063">MGPGVPPNGLSPPPPPSLAAHFLYQRVRFLERYFYDRQEFARFDSDLGKFVAVTALGKVDADGWNRDEQLLQYEKAGVDRLWIPFGYT</sequence>
<dbReference type="InterPro" id="IPR000353">
    <property type="entry name" value="MHC_II_b_N"/>
</dbReference>
<dbReference type="SMART" id="SM00921">
    <property type="entry name" value="MHC_II_beta"/>
    <property type="match status" value="1"/>
</dbReference>
<dbReference type="GeneTree" id="ENSGT00960000189152"/>
<dbReference type="Proteomes" id="UP000694559">
    <property type="component" value="Unplaced"/>
</dbReference>
<dbReference type="OrthoDB" id="9037194at2759"/>
<dbReference type="InterPro" id="IPR014745">
    <property type="entry name" value="MHC_II_a/b_N"/>
</dbReference>
<organism evidence="3 4">
    <name type="scientific">Naja naja</name>
    <name type="common">Indian cobra</name>
    <dbReference type="NCBI Taxonomy" id="35670"/>
    <lineage>
        <taxon>Eukaryota</taxon>
        <taxon>Metazoa</taxon>
        <taxon>Chordata</taxon>
        <taxon>Craniata</taxon>
        <taxon>Vertebrata</taxon>
        <taxon>Euteleostomi</taxon>
        <taxon>Lepidosauria</taxon>
        <taxon>Squamata</taxon>
        <taxon>Bifurcata</taxon>
        <taxon>Unidentata</taxon>
        <taxon>Episquamata</taxon>
        <taxon>Toxicofera</taxon>
        <taxon>Serpentes</taxon>
        <taxon>Colubroidea</taxon>
        <taxon>Elapidae</taxon>
        <taxon>Elapinae</taxon>
        <taxon>Naja</taxon>
    </lineage>
</organism>
<dbReference type="AlphaFoldDB" id="A0A8C6X234"/>
<dbReference type="GO" id="GO:0006955">
    <property type="term" value="P:immune response"/>
    <property type="evidence" value="ECO:0007669"/>
    <property type="project" value="InterPro"/>
</dbReference>
<reference evidence="3" key="1">
    <citation type="submission" date="2025-08" db="UniProtKB">
        <authorList>
            <consortium name="Ensembl"/>
        </authorList>
    </citation>
    <scope>IDENTIFICATION</scope>
</reference>
<feature type="domain" description="MHC class II beta chain N-terminal" evidence="2">
    <location>
        <begin position="21"/>
        <end position="83"/>
    </location>
</feature>
<dbReference type="Ensembl" id="ENSNNAT00000004054.1">
    <property type="protein sequence ID" value="ENSNNAP00000003874.1"/>
    <property type="gene ID" value="ENSNNAG00000002635.1"/>
</dbReference>
<dbReference type="SUPFAM" id="SSF54452">
    <property type="entry name" value="MHC antigen-recognition domain"/>
    <property type="match status" value="1"/>
</dbReference>
<dbReference type="GO" id="GO:0042613">
    <property type="term" value="C:MHC class II protein complex"/>
    <property type="evidence" value="ECO:0007669"/>
    <property type="project" value="InterPro"/>
</dbReference>
<dbReference type="OMA" id="LWIPFGY"/>
<keyword evidence="1" id="KW-0325">Glycoprotein</keyword>
<dbReference type="Gene3D" id="3.10.320.10">
    <property type="entry name" value="Class II Histocompatibility Antigen, M Beta Chain, Chain B, domain 1"/>
    <property type="match status" value="1"/>
</dbReference>
<dbReference type="Pfam" id="PF00969">
    <property type="entry name" value="MHC_II_beta"/>
    <property type="match status" value="1"/>
</dbReference>
<evidence type="ECO:0000259" key="2">
    <source>
        <dbReference type="SMART" id="SM00921"/>
    </source>
</evidence>